<sequence>MNSGAAIDSKLRGCDLVRMKVVNVSASGQVKERASVLHSKTQEPVRFEISEGSADGRVEISLAGSAPRAPSYLNARVYPDRA</sequence>
<name>A0A0F9L7Q5_9ZZZZ</name>
<dbReference type="AlphaFoldDB" id="A0A0F9L7Q5"/>
<organism evidence="1">
    <name type="scientific">marine sediment metagenome</name>
    <dbReference type="NCBI Taxonomy" id="412755"/>
    <lineage>
        <taxon>unclassified sequences</taxon>
        <taxon>metagenomes</taxon>
        <taxon>ecological metagenomes</taxon>
    </lineage>
</organism>
<reference evidence="1" key="1">
    <citation type="journal article" date="2015" name="Nature">
        <title>Complex archaea that bridge the gap between prokaryotes and eukaryotes.</title>
        <authorList>
            <person name="Spang A."/>
            <person name="Saw J.H."/>
            <person name="Jorgensen S.L."/>
            <person name="Zaremba-Niedzwiedzka K."/>
            <person name="Martijn J."/>
            <person name="Lind A.E."/>
            <person name="van Eijk R."/>
            <person name="Schleper C."/>
            <person name="Guy L."/>
            <person name="Ettema T.J."/>
        </authorList>
    </citation>
    <scope>NUCLEOTIDE SEQUENCE</scope>
</reference>
<accession>A0A0F9L7Q5</accession>
<proteinExistence type="predicted"/>
<dbReference type="EMBL" id="LAZR01007715">
    <property type="protein sequence ID" value="KKM83431.1"/>
    <property type="molecule type" value="Genomic_DNA"/>
</dbReference>
<gene>
    <name evidence="1" type="ORF">LCGC14_1309530</name>
</gene>
<comment type="caution">
    <text evidence="1">The sequence shown here is derived from an EMBL/GenBank/DDBJ whole genome shotgun (WGS) entry which is preliminary data.</text>
</comment>
<evidence type="ECO:0000313" key="1">
    <source>
        <dbReference type="EMBL" id="KKM83431.1"/>
    </source>
</evidence>
<protein>
    <submittedName>
        <fullName evidence="1">Uncharacterized protein</fullName>
    </submittedName>
</protein>